<protein>
    <submittedName>
        <fullName evidence="1">Uncharacterized protein</fullName>
    </submittedName>
</protein>
<dbReference type="EMBL" id="LS483452">
    <property type="protein sequence ID" value="SQH77277.1"/>
    <property type="molecule type" value="Genomic_DNA"/>
</dbReference>
<reference evidence="2" key="1">
    <citation type="submission" date="2018-06" db="EMBL/GenBank/DDBJ databases">
        <authorList>
            <person name="Cea G.-C."/>
            <person name="William W."/>
        </authorList>
    </citation>
    <scope>NUCLEOTIDE SEQUENCE [LARGE SCALE GENOMIC DNA]</scope>
    <source>
        <strain evidence="2">DB21MT-2</strain>
    </source>
</reference>
<dbReference type="RefSeq" id="WP_112353218.1">
    <property type="nucleotide sequence ID" value="NZ_LS483452.1"/>
</dbReference>
<dbReference type="Proteomes" id="UP000250123">
    <property type="component" value="Chromosome SHEWBE"/>
</dbReference>
<proteinExistence type="predicted"/>
<evidence type="ECO:0000313" key="1">
    <source>
        <dbReference type="EMBL" id="SQH77277.1"/>
    </source>
</evidence>
<dbReference type="KEGG" id="sbk:SHEWBE_3314"/>
<name>A0A330MBU0_9GAMM</name>
<evidence type="ECO:0000313" key="2">
    <source>
        <dbReference type="Proteomes" id="UP000250123"/>
    </source>
</evidence>
<dbReference type="OrthoDB" id="5733460at2"/>
<organism evidence="1 2">
    <name type="scientific">Shewanella benthica</name>
    <dbReference type="NCBI Taxonomy" id="43661"/>
    <lineage>
        <taxon>Bacteria</taxon>
        <taxon>Pseudomonadati</taxon>
        <taxon>Pseudomonadota</taxon>
        <taxon>Gammaproteobacteria</taxon>
        <taxon>Alteromonadales</taxon>
        <taxon>Shewanellaceae</taxon>
        <taxon>Shewanella</taxon>
    </lineage>
</organism>
<dbReference type="AlphaFoldDB" id="A0A330MBU0"/>
<gene>
    <name evidence="1" type="ORF">SHEWBE_3314</name>
</gene>
<accession>A0A330MBU0</accession>
<sequence length="167" mass="19470">MNVKNEVGLTLKTYENTELSEQELVQLQCLGDRDYKVIRIPAKLFGFTYGDIIEDCLTHFELKKRSGYIGCRVYGSKMISESRIEKINNSVKEQGGVYEEFVNNEQQFLYLVALPARIGWRNIQIFCDENFEECSWEYTNVYDPNGNFLEWWKGKGVALKLTKPNIN</sequence>